<feature type="transmembrane region" description="Helical" evidence="7">
    <location>
        <begin position="634"/>
        <end position="655"/>
    </location>
</feature>
<evidence type="ECO:0000256" key="3">
    <source>
        <dbReference type="ARBA" id="ARBA00022692"/>
    </source>
</evidence>
<dbReference type="RefSeq" id="WP_077132476.1">
    <property type="nucleotide sequence ID" value="NZ_CP014263.1"/>
</dbReference>
<dbReference type="STRING" id="1178516.AWR27_17810"/>
<dbReference type="EMBL" id="CP014263">
    <property type="protein sequence ID" value="AQG81014.1"/>
    <property type="molecule type" value="Genomic_DNA"/>
</dbReference>
<feature type="transmembrane region" description="Helical" evidence="7">
    <location>
        <begin position="81"/>
        <end position="104"/>
    </location>
</feature>
<proteinExistence type="predicted"/>
<dbReference type="Pfam" id="PF03169">
    <property type="entry name" value="OPT"/>
    <property type="match status" value="1"/>
</dbReference>
<feature type="transmembrane region" description="Helical" evidence="7">
    <location>
        <begin position="407"/>
        <end position="432"/>
    </location>
</feature>
<dbReference type="KEGG" id="smon:AWR27_17810"/>
<feature type="transmembrane region" description="Helical" evidence="7">
    <location>
        <begin position="236"/>
        <end position="256"/>
    </location>
</feature>
<evidence type="ECO:0000313" key="8">
    <source>
        <dbReference type="EMBL" id="AQG81014.1"/>
    </source>
</evidence>
<feature type="transmembrane region" description="Helical" evidence="7">
    <location>
        <begin position="593"/>
        <end position="613"/>
    </location>
</feature>
<feature type="transmembrane region" description="Helical" evidence="7">
    <location>
        <begin position="566"/>
        <end position="587"/>
    </location>
</feature>
<reference evidence="8 9" key="1">
    <citation type="submission" date="2016-01" db="EMBL/GenBank/DDBJ databases">
        <authorList>
            <person name="Oliw E.H."/>
        </authorList>
    </citation>
    <scope>NUCLEOTIDE SEQUENCE [LARGE SCALE GENOMIC DNA]</scope>
    <source>
        <strain evidence="8 9">DY10</strain>
    </source>
</reference>
<evidence type="ECO:0000256" key="4">
    <source>
        <dbReference type="ARBA" id="ARBA00022989"/>
    </source>
</evidence>
<dbReference type="GO" id="GO:0035673">
    <property type="term" value="F:oligopeptide transmembrane transporter activity"/>
    <property type="evidence" value="ECO:0007669"/>
    <property type="project" value="InterPro"/>
</dbReference>
<keyword evidence="3 7" id="KW-0812">Transmembrane</keyword>
<feature type="transmembrane region" description="Helical" evidence="7">
    <location>
        <begin position="376"/>
        <end position="395"/>
    </location>
</feature>
<dbReference type="InterPro" id="IPR004813">
    <property type="entry name" value="OPT"/>
</dbReference>
<dbReference type="AlphaFoldDB" id="A0A1P9X059"/>
<comment type="subcellular location">
    <subcellularLocation>
        <location evidence="1">Membrane</location>
        <topology evidence="1">Multi-pass membrane protein</topology>
    </subcellularLocation>
</comment>
<feature type="region of interest" description="Disordered" evidence="6">
    <location>
        <begin position="339"/>
        <end position="371"/>
    </location>
</feature>
<keyword evidence="4 7" id="KW-1133">Transmembrane helix</keyword>
<feature type="transmembrane region" description="Helical" evidence="7">
    <location>
        <begin position="49"/>
        <end position="69"/>
    </location>
</feature>
<dbReference type="InterPro" id="IPR045035">
    <property type="entry name" value="YSL-like"/>
</dbReference>
<evidence type="ECO:0000256" key="1">
    <source>
        <dbReference type="ARBA" id="ARBA00004141"/>
    </source>
</evidence>
<feature type="transmembrane region" description="Helical" evidence="7">
    <location>
        <begin position="438"/>
        <end position="458"/>
    </location>
</feature>
<feature type="transmembrane region" description="Helical" evidence="7">
    <location>
        <begin position="116"/>
        <end position="138"/>
    </location>
</feature>
<dbReference type="OrthoDB" id="9809340at2"/>
<dbReference type="PANTHER" id="PTHR31645">
    <property type="entry name" value="OLIGOPEPTIDE TRANSPORTER YGL114W-RELATED"/>
    <property type="match status" value="1"/>
</dbReference>
<feature type="transmembrane region" description="Helical" evidence="7">
    <location>
        <begin position="503"/>
        <end position="523"/>
    </location>
</feature>
<dbReference type="Proteomes" id="UP000187941">
    <property type="component" value="Chromosome"/>
</dbReference>
<protein>
    <submittedName>
        <fullName evidence="8">Peptide transporter</fullName>
    </submittedName>
</protein>
<evidence type="ECO:0000256" key="5">
    <source>
        <dbReference type="ARBA" id="ARBA00023136"/>
    </source>
</evidence>
<keyword evidence="2" id="KW-0813">Transport</keyword>
<feature type="transmembrane region" description="Helical" evidence="7">
    <location>
        <begin position="675"/>
        <end position="696"/>
    </location>
</feature>
<feature type="transmembrane region" description="Helical" evidence="7">
    <location>
        <begin position="465"/>
        <end position="483"/>
    </location>
</feature>
<name>A0A1P9X059_9BACT</name>
<evidence type="ECO:0000256" key="6">
    <source>
        <dbReference type="SAM" id="MobiDB-lite"/>
    </source>
</evidence>
<gene>
    <name evidence="8" type="ORF">AWR27_17810</name>
</gene>
<accession>A0A1P9X059</accession>
<dbReference type="GO" id="GO:0016020">
    <property type="term" value="C:membrane"/>
    <property type="evidence" value="ECO:0007669"/>
    <property type="project" value="UniProtKB-SubCell"/>
</dbReference>
<evidence type="ECO:0000256" key="7">
    <source>
        <dbReference type="SAM" id="Phobius"/>
    </source>
</evidence>
<evidence type="ECO:0000313" key="9">
    <source>
        <dbReference type="Proteomes" id="UP000187941"/>
    </source>
</evidence>
<sequence>MNQPLPTHKPFVPASESPAEFTLKAIITGAVFGVLFGAATVYLSLKAGLSVSASIPIAVLAISLGRRFLNTTILENNIIQTTGSAGESIASGVVFTMPGFLFLTNGPSEESGGADFFNYWTILTLAILGGLLGTLMMVPLRRSLIVQEHGTLPYPEGTACASVLIAGERGGDFAKTAYQGLGVALLYAFLQKVLHLIAEVPVWATKQTNRYFPSAQVSGEITPEYLGVGYIIGFKISAVLVGGGILAWLGLIPLLASVVPGDTIALQLQKLGYLANLQTAGGPGGWNPQTHTFADTAAAVYRAYIRQIGAGAVTAGGFMTLLKTIPTIVSSFRQTFNPTPVPSPLGRGEEREASYASPLPNGEGTGVGSPRTEQDLSVRVVIIGSLVLVALMVLLPQVPGDSLLTKLLIAVLVVVFGFFFVTVASRIVGLIGSSSSPVSGMTIATIMGTSLVFIAFGLTGKAFEPAVLVVGSMICVAAANAGATSQDLKTGYLVGATPRYQQMALFIGVIVSSLVVGATVKILDTPTPDLVAQGITHAIGSDKFPAPQGTLMATLIKGLLSFNLDWQFVLVGAFIAFVFELVGVSALAFAVGLYLPLSTTLPIFAGGFVKRIVEWNAKRTGTEEEDADLGKGNLFATGLVAGGALAGVAVALLSVNDNVYNALASLTLEPALAGVLGEGGYMLLGALAFAGLAMLLGRVAMKRS</sequence>
<feature type="transmembrane region" description="Helical" evidence="7">
    <location>
        <begin position="21"/>
        <end position="43"/>
    </location>
</feature>
<dbReference type="PANTHER" id="PTHR31645:SF0">
    <property type="entry name" value="OLIGOPEPTIDE TRANSPORTER YGL114W-RELATED"/>
    <property type="match status" value="1"/>
</dbReference>
<keyword evidence="5 7" id="KW-0472">Membrane</keyword>
<keyword evidence="9" id="KW-1185">Reference proteome</keyword>
<organism evidence="8 9">
    <name type="scientific">Spirosoma montaniterrae</name>
    <dbReference type="NCBI Taxonomy" id="1178516"/>
    <lineage>
        <taxon>Bacteria</taxon>
        <taxon>Pseudomonadati</taxon>
        <taxon>Bacteroidota</taxon>
        <taxon>Cytophagia</taxon>
        <taxon>Cytophagales</taxon>
        <taxon>Cytophagaceae</taxon>
        <taxon>Spirosoma</taxon>
    </lineage>
</organism>
<evidence type="ECO:0000256" key="2">
    <source>
        <dbReference type="ARBA" id="ARBA00022448"/>
    </source>
</evidence>